<keyword evidence="2" id="KW-1185">Reference proteome</keyword>
<name>A0A914PHI4_9BILA</name>
<sequence>MLKLLQFLKTTNHNPKLCIKILFIRKVYQCGQQDCAEVVGVTACDNDSKIYYLLQSPNGNISLYEFHIDNFVSVLISSVKQFPKIKQLIYSENEFTFITFDGQIGTFDTNLQNIQINYGIKNVKHLLPYIPIESKAIEFIDEKIEASKSPFSNQLEWAINCSSLGNDEMIIYKIQLFKDRFGGERIVDITLKNQYSIPLSILEKWPSQQRYDIIVDAITPWNIVTINSTELTAPTKPPTAPKNLKLFVTQQKTIDGARAIIDLFWDTPDEWNGEMLEYIVNCSIIDGNLKSTIFVQNVSAKSSPTCSFSVKSGKVSCGVAASNEQNLIGKYSDTVSIDSSVINVRPLVRLFAIDSTDTLVTISNWSTIWDGVRVFKRQSSTHPIYQGMAFVDNNLYAIRKEDSVQPFAVMLDVNNVENVLHKVGNNLIVQSLSLKVTV</sequence>
<dbReference type="Proteomes" id="UP000887578">
    <property type="component" value="Unplaced"/>
</dbReference>
<reference evidence="3" key="1">
    <citation type="submission" date="2022-11" db="UniProtKB">
        <authorList>
            <consortium name="WormBaseParasite"/>
        </authorList>
    </citation>
    <scope>IDENTIFICATION</scope>
</reference>
<dbReference type="InterPro" id="IPR013783">
    <property type="entry name" value="Ig-like_fold"/>
</dbReference>
<proteinExistence type="predicted"/>
<dbReference type="Pfam" id="PF25494">
    <property type="entry name" value="Beta-prop_Rol-3"/>
    <property type="match status" value="1"/>
</dbReference>
<feature type="domain" description="Rol-3 five-bladed beta-propeller" evidence="1">
    <location>
        <begin position="25"/>
        <end position="129"/>
    </location>
</feature>
<evidence type="ECO:0000259" key="1">
    <source>
        <dbReference type="Pfam" id="PF25494"/>
    </source>
</evidence>
<evidence type="ECO:0000313" key="2">
    <source>
        <dbReference type="Proteomes" id="UP000887578"/>
    </source>
</evidence>
<organism evidence="2 3">
    <name type="scientific">Panagrolaimus davidi</name>
    <dbReference type="NCBI Taxonomy" id="227884"/>
    <lineage>
        <taxon>Eukaryota</taxon>
        <taxon>Metazoa</taxon>
        <taxon>Ecdysozoa</taxon>
        <taxon>Nematoda</taxon>
        <taxon>Chromadorea</taxon>
        <taxon>Rhabditida</taxon>
        <taxon>Tylenchina</taxon>
        <taxon>Panagrolaimomorpha</taxon>
        <taxon>Panagrolaimoidea</taxon>
        <taxon>Panagrolaimidae</taxon>
        <taxon>Panagrolaimus</taxon>
    </lineage>
</organism>
<evidence type="ECO:0000313" key="3">
    <source>
        <dbReference type="WBParaSite" id="PDA_v2.g14251.t1"/>
    </source>
</evidence>
<accession>A0A914PHI4</accession>
<dbReference type="InterPro" id="IPR057329">
    <property type="entry name" value="Beta-prop_Rol-3"/>
</dbReference>
<dbReference type="Gene3D" id="2.60.40.10">
    <property type="entry name" value="Immunoglobulins"/>
    <property type="match status" value="1"/>
</dbReference>
<dbReference type="InterPro" id="IPR036116">
    <property type="entry name" value="FN3_sf"/>
</dbReference>
<dbReference type="AlphaFoldDB" id="A0A914PHI4"/>
<protein>
    <recommendedName>
        <fullName evidence="1">Rol-3 five-bladed beta-propeller domain-containing protein</fullName>
    </recommendedName>
</protein>
<dbReference type="WBParaSite" id="PDA_v2.g14251.t1">
    <property type="protein sequence ID" value="PDA_v2.g14251.t1"/>
    <property type="gene ID" value="PDA_v2.g14251"/>
</dbReference>
<dbReference type="SUPFAM" id="SSF49265">
    <property type="entry name" value="Fibronectin type III"/>
    <property type="match status" value="1"/>
</dbReference>